<keyword evidence="2" id="KW-1185">Reference proteome</keyword>
<name>A0ABU1HDN9_9GAMM</name>
<accession>A0ABU1HDN9</accession>
<comment type="caution">
    <text evidence="1">The sequence shown here is derived from an EMBL/GenBank/DDBJ whole genome shotgun (WGS) entry which is preliminary data.</text>
</comment>
<proteinExistence type="predicted"/>
<evidence type="ECO:0000313" key="1">
    <source>
        <dbReference type="EMBL" id="MDR5904874.1"/>
    </source>
</evidence>
<dbReference type="Proteomes" id="UP001251374">
    <property type="component" value="Unassembled WGS sequence"/>
</dbReference>
<dbReference type="RefSeq" id="WP_309718470.1">
    <property type="nucleotide sequence ID" value="NZ_JARWAM010000004.1"/>
</dbReference>
<protein>
    <submittedName>
        <fullName evidence="1">Uncharacterized protein</fullName>
    </submittedName>
</protein>
<dbReference type="EMBL" id="JARWAM010000004">
    <property type="protein sequence ID" value="MDR5904874.1"/>
    <property type="molecule type" value="Genomic_DNA"/>
</dbReference>
<gene>
    <name evidence="1" type="ORF">QC821_06260</name>
</gene>
<evidence type="ECO:0000313" key="2">
    <source>
        <dbReference type="Proteomes" id="UP001251374"/>
    </source>
</evidence>
<organism evidence="1 2">
    <name type="scientific">Franzmannia qiaohouensis</name>
    <dbReference type="NCBI Taxonomy" id="1329370"/>
    <lineage>
        <taxon>Bacteria</taxon>
        <taxon>Pseudomonadati</taxon>
        <taxon>Pseudomonadota</taxon>
        <taxon>Gammaproteobacteria</taxon>
        <taxon>Oceanospirillales</taxon>
        <taxon>Halomonadaceae</taxon>
        <taxon>Franzmannia</taxon>
    </lineage>
</organism>
<reference evidence="1 2" key="1">
    <citation type="submission" date="2023-04" db="EMBL/GenBank/DDBJ databases">
        <title>A long-awaited taxogenomic arrangement of the family Halomonadaceae.</title>
        <authorList>
            <person name="De La Haba R."/>
            <person name="Chuvochina M."/>
            <person name="Wittouck S."/>
            <person name="Arahal D.R."/>
            <person name="Sanchez-Porro C."/>
            <person name="Hugenholtz P."/>
            <person name="Ventosa A."/>
        </authorList>
    </citation>
    <scope>NUCLEOTIDE SEQUENCE [LARGE SCALE GENOMIC DNA]</scope>
    <source>
        <strain evidence="1 2">DSM 26770</strain>
    </source>
</reference>
<sequence length="109" mass="12464">MTNASVNPYLTHGSKIVEALNFYHFELTGYLDESHWLLDKIISRKCFMEMSGDSLEVLDKVAESFIENSCDFYDSADAIETAYEIKERLDEKAFNVLIKKIKEVEEAGA</sequence>